<dbReference type="Pfam" id="PF04434">
    <property type="entry name" value="SWIM"/>
    <property type="match status" value="1"/>
</dbReference>
<gene>
    <name evidence="6" type="ORF">H5410_017929</name>
</gene>
<dbReference type="PANTHER" id="PTHR31973:SF197">
    <property type="entry name" value="SWIM-TYPE DOMAIN-CONTAINING PROTEIN"/>
    <property type="match status" value="1"/>
</dbReference>
<evidence type="ECO:0000313" key="7">
    <source>
        <dbReference type="Proteomes" id="UP000824120"/>
    </source>
</evidence>
<name>A0A9J6A0M7_SOLCO</name>
<feature type="domain" description="SWIM-type" evidence="5">
    <location>
        <begin position="186"/>
        <end position="220"/>
    </location>
</feature>
<dbReference type="InterPro" id="IPR007527">
    <property type="entry name" value="Znf_SWIM"/>
</dbReference>
<keyword evidence="7" id="KW-1185">Reference proteome</keyword>
<keyword evidence="1" id="KW-0479">Metal-binding</keyword>
<comment type="caution">
    <text evidence="6">The sequence shown here is derived from an EMBL/GenBank/DDBJ whole genome shotgun (WGS) entry which is preliminary data.</text>
</comment>
<evidence type="ECO:0000259" key="5">
    <source>
        <dbReference type="PROSITE" id="PS50966"/>
    </source>
</evidence>
<dbReference type="GO" id="GO:0008270">
    <property type="term" value="F:zinc ion binding"/>
    <property type="evidence" value="ECO:0007669"/>
    <property type="project" value="UniProtKB-KW"/>
</dbReference>
<accession>A0A9J6A0M7</accession>
<keyword evidence="3" id="KW-0862">Zinc</keyword>
<dbReference type="EMBL" id="JACXVP010000003">
    <property type="protein sequence ID" value="KAG5618105.1"/>
    <property type="molecule type" value="Genomic_DNA"/>
</dbReference>
<evidence type="ECO:0000256" key="3">
    <source>
        <dbReference type="ARBA" id="ARBA00022833"/>
    </source>
</evidence>
<evidence type="ECO:0000256" key="2">
    <source>
        <dbReference type="ARBA" id="ARBA00022771"/>
    </source>
</evidence>
<proteinExistence type="predicted"/>
<protein>
    <recommendedName>
        <fullName evidence="5">SWIM-type domain-containing protein</fullName>
    </recommendedName>
</protein>
<evidence type="ECO:0000256" key="4">
    <source>
        <dbReference type="PROSITE-ProRule" id="PRU00325"/>
    </source>
</evidence>
<dbReference type="PANTHER" id="PTHR31973">
    <property type="entry name" value="POLYPROTEIN, PUTATIVE-RELATED"/>
    <property type="match status" value="1"/>
</dbReference>
<reference evidence="6 7" key="1">
    <citation type="submission" date="2020-09" db="EMBL/GenBank/DDBJ databases">
        <title>De no assembly of potato wild relative species, Solanum commersonii.</title>
        <authorList>
            <person name="Cho K."/>
        </authorList>
    </citation>
    <scope>NUCLEOTIDE SEQUENCE [LARGE SCALE GENOMIC DNA]</scope>
    <source>
        <strain evidence="6">LZ3.2</strain>
        <tissue evidence="6">Leaf</tissue>
    </source>
</reference>
<organism evidence="6 7">
    <name type="scientific">Solanum commersonii</name>
    <name type="common">Commerson's wild potato</name>
    <name type="synonym">Commerson's nightshade</name>
    <dbReference type="NCBI Taxonomy" id="4109"/>
    <lineage>
        <taxon>Eukaryota</taxon>
        <taxon>Viridiplantae</taxon>
        <taxon>Streptophyta</taxon>
        <taxon>Embryophyta</taxon>
        <taxon>Tracheophyta</taxon>
        <taxon>Spermatophyta</taxon>
        <taxon>Magnoliopsida</taxon>
        <taxon>eudicotyledons</taxon>
        <taxon>Gunneridae</taxon>
        <taxon>Pentapetalae</taxon>
        <taxon>asterids</taxon>
        <taxon>lamiids</taxon>
        <taxon>Solanales</taxon>
        <taxon>Solanaceae</taxon>
        <taxon>Solanoideae</taxon>
        <taxon>Solaneae</taxon>
        <taxon>Solanum</taxon>
    </lineage>
</organism>
<evidence type="ECO:0000256" key="1">
    <source>
        <dbReference type="ARBA" id="ARBA00022723"/>
    </source>
</evidence>
<dbReference type="InterPro" id="IPR006564">
    <property type="entry name" value="Znf_PMZ"/>
</dbReference>
<dbReference type="Proteomes" id="UP000824120">
    <property type="component" value="Chromosome 3"/>
</dbReference>
<dbReference type="SMART" id="SM00575">
    <property type="entry name" value="ZnF_PMZ"/>
    <property type="match status" value="1"/>
</dbReference>
<evidence type="ECO:0000313" key="6">
    <source>
        <dbReference type="EMBL" id="KAG5618105.1"/>
    </source>
</evidence>
<sequence>MFPIAWAVVGIETKHSWSLFLNYLIEDLNLGTVHELTVMSDMQKIVGREVVLDISGPTSIKYKVVKKEGTNSGDVLSQDLLHYEKTTWCKAYFKEHSKCDIVENSMCETFNSWILTARHKAIITMLEEIRHKIMDRNIAMRQFAETWISNIFPMARLVLEENKDLVRLCEVRFNGDIGYEILDGQYIHIIDIRKKMCTCRTWQLRGIPCQHAVLAYQHKGIEPEHEVMHWYRKETFLKVYKHFYSQYQT</sequence>
<dbReference type="OrthoDB" id="1301333at2759"/>
<keyword evidence="2 4" id="KW-0863">Zinc-finger</keyword>
<dbReference type="AlphaFoldDB" id="A0A9J6A0M7"/>
<dbReference type="PROSITE" id="PS50966">
    <property type="entry name" value="ZF_SWIM"/>
    <property type="match status" value="1"/>
</dbReference>